<dbReference type="InterPro" id="IPR042099">
    <property type="entry name" value="ANL_N_sf"/>
</dbReference>
<evidence type="ECO:0000313" key="4">
    <source>
        <dbReference type="EMBL" id="CAB4947729.1"/>
    </source>
</evidence>
<dbReference type="Gene3D" id="3.40.50.12780">
    <property type="entry name" value="N-terminal domain of ligase-like"/>
    <property type="match status" value="1"/>
</dbReference>
<dbReference type="InterPro" id="IPR000873">
    <property type="entry name" value="AMP-dep_synth/lig_dom"/>
</dbReference>
<dbReference type="InterPro" id="IPR020845">
    <property type="entry name" value="AMP-binding_CS"/>
</dbReference>
<dbReference type="PANTHER" id="PTHR24096">
    <property type="entry name" value="LONG-CHAIN-FATTY-ACID--COA LIGASE"/>
    <property type="match status" value="1"/>
</dbReference>
<proteinExistence type="predicted"/>
<reference evidence="3" key="1">
    <citation type="submission" date="2020-05" db="EMBL/GenBank/DDBJ databases">
        <authorList>
            <person name="Chiriac C."/>
            <person name="Salcher M."/>
            <person name="Ghai R."/>
            <person name="Kavagutti S V."/>
        </authorList>
    </citation>
    <scope>NUCLEOTIDE SEQUENCE</scope>
</reference>
<dbReference type="InterPro" id="IPR025110">
    <property type="entry name" value="AMP-bd_C"/>
</dbReference>
<accession>A0A6J5YGP0</accession>
<feature type="domain" description="AMP-binding enzyme C-terminal" evidence="2">
    <location>
        <begin position="416"/>
        <end position="494"/>
    </location>
</feature>
<dbReference type="EMBL" id="CAEMXZ010000062">
    <property type="protein sequence ID" value="CAB4323677.1"/>
    <property type="molecule type" value="Genomic_DNA"/>
</dbReference>
<dbReference type="Gene3D" id="3.30.300.30">
    <property type="match status" value="1"/>
</dbReference>
<dbReference type="Pfam" id="PF13193">
    <property type="entry name" value="AMP-binding_C"/>
    <property type="match status" value="1"/>
</dbReference>
<evidence type="ECO:0000259" key="1">
    <source>
        <dbReference type="Pfam" id="PF00501"/>
    </source>
</evidence>
<evidence type="ECO:0000259" key="2">
    <source>
        <dbReference type="Pfam" id="PF13193"/>
    </source>
</evidence>
<evidence type="ECO:0000313" key="3">
    <source>
        <dbReference type="EMBL" id="CAB4323677.1"/>
    </source>
</evidence>
<dbReference type="SUPFAM" id="SSF56801">
    <property type="entry name" value="Acetyl-CoA synthetase-like"/>
    <property type="match status" value="1"/>
</dbReference>
<dbReference type="AlphaFoldDB" id="A0A6J5YGP0"/>
<dbReference type="InterPro" id="IPR045851">
    <property type="entry name" value="AMP-bd_C_sf"/>
</dbReference>
<feature type="domain" description="AMP-dependent synthetase/ligase" evidence="1">
    <location>
        <begin position="6"/>
        <end position="359"/>
    </location>
</feature>
<name>A0A6J5YGP0_9ZZZZ</name>
<protein>
    <submittedName>
        <fullName evidence="3">Unannotated protein</fullName>
    </submittedName>
</protein>
<sequence>MHPGIHAANRPDDPAVIMAVGGVTVTWSQLEERSNQLAHLLRSRGLGVGDHLAVFLDNDSHYFEIIWAALRAGLYVTPINWHLGTDEAGYIVSDCDAVALITTGRFAEVVNGFGTALDAVTTRLSIGGDIDGFEDYDLAIAEHPTTPITDETEGAVMLYSSGTTGRPKGIKPPLTGAEFGSPNALVTLLQFVYGVDETSVYLSPSPLYHAAPLLWSLAAQRIGAAVVVMERFDAEGTIAAIESKRVTHGQFVPTHFVRMLRLPAEVRERYDVSSLQKIIHAAAPCPVDVKRQMLDWVGPIVFEYYAGSEGNGFCAVGPEEWLERPGTVGRPLIGILHIIGEDGSEQPGGEVGEVWFESDTKFEYHKDSEKTAAAFNDRGWSTLGDVGYVDAEGWLFLTDRASHMIISGGVNIYPQETENVLAAHPAIADVAVIGVPDEEMGESVKAVVELAPGFEASPELAAEIIAFSRERLSSFKCPRSVDFTDELPRLPTGKLLKRVLRDQYRA</sequence>
<dbReference type="PROSITE" id="PS00455">
    <property type="entry name" value="AMP_BINDING"/>
    <property type="match status" value="1"/>
</dbReference>
<dbReference type="EMBL" id="CAFBNC010000103">
    <property type="protein sequence ID" value="CAB4947729.1"/>
    <property type="molecule type" value="Genomic_DNA"/>
</dbReference>
<gene>
    <name evidence="3" type="ORF">UFOPK1392_01434</name>
    <name evidence="4" type="ORF">UFOPK3733_01687</name>
</gene>
<organism evidence="3">
    <name type="scientific">freshwater metagenome</name>
    <dbReference type="NCBI Taxonomy" id="449393"/>
    <lineage>
        <taxon>unclassified sequences</taxon>
        <taxon>metagenomes</taxon>
        <taxon>ecological metagenomes</taxon>
    </lineage>
</organism>
<dbReference type="GO" id="GO:0016405">
    <property type="term" value="F:CoA-ligase activity"/>
    <property type="evidence" value="ECO:0007669"/>
    <property type="project" value="TreeGrafter"/>
</dbReference>
<dbReference type="PANTHER" id="PTHR24096:SF323">
    <property type="entry name" value="BLR3536 PROTEIN"/>
    <property type="match status" value="1"/>
</dbReference>
<dbReference type="Pfam" id="PF00501">
    <property type="entry name" value="AMP-binding"/>
    <property type="match status" value="1"/>
</dbReference>